<evidence type="ECO:0000313" key="2">
    <source>
        <dbReference type="EMBL" id="GAA1719276.1"/>
    </source>
</evidence>
<name>A0ABN2J7B6_9ACTN</name>
<reference evidence="2 3" key="1">
    <citation type="journal article" date="2019" name="Int. J. Syst. Evol. Microbiol.">
        <title>The Global Catalogue of Microorganisms (GCM) 10K type strain sequencing project: providing services to taxonomists for standard genome sequencing and annotation.</title>
        <authorList>
            <consortium name="The Broad Institute Genomics Platform"/>
            <consortium name="The Broad Institute Genome Sequencing Center for Infectious Disease"/>
            <person name="Wu L."/>
            <person name="Ma J."/>
        </authorList>
    </citation>
    <scope>NUCLEOTIDE SEQUENCE [LARGE SCALE GENOMIC DNA]</scope>
    <source>
        <strain evidence="2 3">JCM 13244</strain>
    </source>
</reference>
<proteinExistence type="predicted"/>
<dbReference type="NCBIfam" id="NF040912">
    <property type="entry name" value="SGM_5486_fam"/>
    <property type="match status" value="1"/>
</dbReference>
<evidence type="ECO:0000256" key="1">
    <source>
        <dbReference type="SAM" id="Phobius"/>
    </source>
</evidence>
<keyword evidence="1" id="KW-0812">Transmembrane</keyword>
<keyword evidence="3" id="KW-1185">Reference proteome</keyword>
<evidence type="ECO:0000313" key="3">
    <source>
        <dbReference type="Proteomes" id="UP001499947"/>
    </source>
</evidence>
<dbReference type="Proteomes" id="UP001499947">
    <property type="component" value="Unassembled WGS sequence"/>
</dbReference>
<evidence type="ECO:0008006" key="4">
    <source>
        <dbReference type="Google" id="ProtNLM"/>
    </source>
</evidence>
<comment type="caution">
    <text evidence="2">The sequence shown here is derived from an EMBL/GenBank/DDBJ whole genome shotgun (WGS) entry which is preliminary data.</text>
</comment>
<feature type="transmembrane region" description="Helical" evidence="1">
    <location>
        <begin position="31"/>
        <end position="52"/>
    </location>
</feature>
<gene>
    <name evidence="2" type="ORF">GCM10009680_70890</name>
</gene>
<dbReference type="EMBL" id="BAAALR010000087">
    <property type="protein sequence ID" value="GAA1719276.1"/>
    <property type="molecule type" value="Genomic_DNA"/>
</dbReference>
<keyword evidence="1" id="KW-0472">Membrane</keyword>
<protein>
    <recommendedName>
        <fullName evidence="4">DUF2970 domain-containing protein</fullName>
    </recommendedName>
</protein>
<dbReference type="InterPro" id="IPR049750">
    <property type="entry name" value="SGM_5486-like-assoc"/>
</dbReference>
<accession>A0ABN2J7B6</accession>
<organism evidence="2 3">
    <name type="scientific">Streptomyces yatensis</name>
    <dbReference type="NCBI Taxonomy" id="155177"/>
    <lineage>
        <taxon>Bacteria</taxon>
        <taxon>Bacillati</taxon>
        <taxon>Actinomycetota</taxon>
        <taxon>Actinomycetes</taxon>
        <taxon>Kitasatosporales</taxon>
        <taxon>Streptomycetaceae</taxon>
        <taxon>Streptomyces</taxon>
        <taxon>Streptomyces violaceusniger group</taxon>
    </lineage>
</organism>
<keyword evidence="1" id="KW-1133">Transmembrane helix</keyword>
<sequence length="54" mass="5533">MRGLLGVAYGGWETGAMPVLDENPPDGQKKLLIILGVMLGITVVVGVIATLASP</sequence>